<keyword evidence="3" id="KW-1185">Reference proteome</keyword>
<feature type="compositionally biased region" description="Basic residues" evidence="1">
    <location>
        <begin position="58"/>
        <end position="71"/>
    </location>
</feature>
<dbReference type="EMBL" id="CAJHJT010000001">
    <property type="protein sequence ID" value="CAD6993285.1"/>
    <property type="molecule type" value="Genomic_DNA"/>
</dbReference>
<gene>
    <name evidence="2" type="ORF">CCAP1982_LOCUS2100</name>
</gene>
<name>A0A811U7N5_CERCA</name>
<feature type="region of interest" description="Disordered" evidence="1">
    <location>
        <begin position="51"/>
        <end position="71"/>
    </location>
</feature>
<sequence>MYAVYLYTSFCVRKQEKVSCQRHNETDVCLQLSPNDRFICRRLIYSKYGQQSNNTTRQQHHMATTKRSKEE</sequence>
<proteinExistence type="predicted"/>
<dbReference type="AlphaFoldDB" id="A0A811U7N5"/>
<evidence type="ECO:0000313" key="3">
    <source>
        <dbReference type="Proteomes" id="UP000606786"/>
    </source>
</evidence>
<accession>A0A811U7N5</accession>
<evidence type="ECO:0000313" key="2">
    <source>
        <dbReference type="EMBL" id="CAD6993285.1"/>
    </source>
</evidence>
<evidence type="ECO:0000256" key="1">
    <source>
        <dbReference type="SAM" id="MobiDB-lite"/>
    </source>
</evidence>
<reference evidence="2" key="1">
    <citation type="submission" date="2020-11" db="EMBL/GenBank/DDBJ databases">
        <authorList>
            <person name="Whitehead M."/>
        </authorList>
    </citation>
    <scope>NUCLEOTIDE SEQUENCE</scope>
    <source>
        <strain evidence="2">EGII</strain>
    </source>
</reference>
<protein>
    <submittedName>
        <fullName evidence="2">(Mediterranean fruit fly) hypothetical protein</fullName>
    </submittedName>
</protein>
<organism evidence="2 3">
    <name type="scientific">Ceratitis capitata</name>
    <name type="common">Mediterranean fruit fly</name>
    <name type="synonym">Tephritis capitata</name>
    <dbReference type="NCBI Taxonomy" id="7213"/>
    <lineage>
        <taxon>Eukaryota</taxon>
        <taxon>Metazoa</taxon>
        <taxon>Ecdysozoa</taxon>
        <taxon>Arthropoda</taxon>
        <taxon>Hexapoda</taxon>
        <taxon>Insecta</taxon>
        <taxon>Pterygota</taxon>
        <taxon>Neoptera</taxon>
        <taxon>Endopterygota</taxon>
        <taxon>Diptera</taxon>
        <taxon>Brachycera</taxon>
        <taxon>Muscomorpha</taxon>
        <taxon>Tephritoidea</taxon>
        <taxon>Tephritidae</taxon>
        <taxon>Ceratitis</taxon>
        <taxon>Ceratitis</taxon>
    </lineage>
</organism>
<comment type="caution">
    <text evidence="2">The sequence shown here is derived from an EMBL/GenBank/DDBJ whole genome shotgun (WGS) entry which is preliminary data.</text>
</comment>
<dbReference type="Proteomes" id="UP000606786">
    <property type="component" value="Unassembled WGS sequence"/>
</dbReference>